<proteinExistence type="predicted"/>
<organism evidence="2 3">
    <name type="scientific">Aspergillus udagawae</name>
    <dbReference type="NCBI Taxonomy" id="91492"/>
    <lineage>
        <taxon>Eukaryota</taxon>
        <taxon>Fungi</taxon>
        <taxon>Dikarya</taxon>
        <taxon>Ascomycota</taxon>
        <taxon>Pezizomycotina</taxon>
        <taxon>Eurotiomycetes</taxon>
        <taxon>Eurotiomycetidae</taxon>
        <taxon>Eurotiales</taxon>
        <taxon>Aspergillaceae</taxon>
        <taxon>Aspergillus</taxon>
        <taxon>Aspergillus subgen. Fumigati</taxon>
    </lineage>
</organism>
<accession>A0A8H3NU61</accession>
<evidence type="ECO:0000313" key="2">
    <source>
        <dbReference type="EMBL" id="GFF40268.1"/>
    </source>
</evidence>
<evidence type="ECO:0000313" key="3">
    <source>
        <dbReference type="Proteomes" id="UP000465221"/>
    </source>
</evidence>
<protein>
    <submittedName>
        <fullName evidence="2">Uncharacterized protein</fullName>
    </submittedName>
</protein>
<name>A0A8H3NU61_9EURO</name>
<dbReference type="AlphaFoldDB" id="A0A8H3NU61"/>
<comment type="caution">
    <text evidence="2">The sequence shown here is derived from an EMBL/GenBank/DDBJ whole genome shotgun (WGS) entry which is preliminary data.</text>
</comment>
<reference evidence="2 3" key="1">
    <citation type="submission" date="2020-01" db="EMBL/GenBank/DDBJ databases">
        <title>Draft genome sequence of Aspergillus udagawae IFM 46972.</title>
        <authorList>
            <person name="Takahashi H."/>
            <person name="Yaguchi T."/>
        </authorList>
    </citation>
    <scope>NUCLEOTIDE SEQUENCE [LARGE SCALE GENOMIC DNA]</scope>
    <source>
        <strain evidence="2 3">IFM 46972</strain>
    </source>
</reference>
<sequence length="80" mass="9282">MPYPNCREVRPHPDTGGHWPRTAQRFVGGAVLTMVRKPQEANQSWSPREDFSDSSWILENPNSDFLSRVFHMNETPQMIL</sequence>
<evidence type="ECO:0000256" key="1">
    <source>
        <dbReference type="SAM" id="MobiDB-lite"/>
    </source>
</evidence>
<feature type="region of interest" description="Disordered" evidence="1">
    <location>
        <begin position="1"/>
        <end position="22"/>
    </location>
</feature>
<gene>
    <name evidence="2" type="ORF">IFM46972_06163</name>
</gene>
<dbReference type="EMBL" id="BLKC01000040">
    <property type="protein sequence ID" value="GFF40268.1"/>
    <property type="molecule type" value="Genomic_DNA"/>
</dbReference>
<dbReference type="Proteomes" id="UP000465221">
    <property type="component" value="Unassembled WGS sequence"/>
</dbReference>